<accession>A0A3F3PL98</accession>
<evidence type="ECO:0000313" key="2">
    <source>
        <dbReference type="EMBL" id="RDH27552.1"/>
    </source>
</evidence>
<dbReference type="AlphaFoldDB" id="A0A3F3PL98"/>
<sequence>MPNKRRVCISRPSPDRGSLSTTPTGTRTKSSQNRMTYLSQATGGIKMYDARGSASDMARRVDVPVPGDSGAKPGSSTTCPEDVTAHGEWYENRNNGNSTLPSDIGDNAGWVTPI</sequence>
<feature type="compositionally biased region" description="Polar residues" evidence="1">
    <location>
        <begin position="18"/>
        <end position="32"/>
    </location>
</feature>
<dbReference type="RefSeq" id="XP_026620574.1">
    <property type="nucleotide sequence ID" value="XM_026763593.1"/>
</dbReference>
<feature type="region of interest" description="Disordered" evidence="1">
    <location>
        <begin position="1"/>
        <end position="32"/>
    </location>
</feature>
<dbReference type="GeneID" id="38131949"/>
<gene>
    <name evidence="2" type="ORF">BDQ94DRAFT_112479</name>
</gene>
<protein>
    <submittedName>
        <fullName evidence="2">Uncharacterized protein</fullName>
    </submittedName>
</protein>
<evidence type="ECO:0000313" key="3">
    <source>
        <dbReference type="Proteomes" id="UP000253729"/>
    </source>
</evidence>
<name>A0A3F3PL98_9EURO</name>
<feature type="compositionally biased region" description="Polar residues" evidence="1">
    <location>
        <begin position="92"/>
        <end position="101"/>
    </location>
</feature>
<reference evidence="2 3" key="1">
    <citation type="submission" date="2018-07" db="EMBL/GenBank/DDBJ databases">
        <title>The genomes of Aspergillus section Nigri reveals drivers in fungal speciation.</title>
        <authorList>
            <consortium name="DOE Joint Genome Institute"/>
            <person name="Vesth T.C."/>
            <person name="Nybo J."/>
            <person name="Theobald S."/>
            <person name="Brandl J."/>
            <person name="Frisvad J.C."/>
            <person name="Nielsen K.F."/>
            <person name="Lyhne E.K."/>
            <person name="Kogle M.E."/>
            <person name="Kuo A."/>
            <person name="Riley R."/>
            <person name="Clum A."/>
            <person name="Nolan M."/>
            <person name="Lipzen A."/>
            <person name="Salamov A."/>
            <person name="Henrissat B."/>
            <person name="Wiebenga A."/>
            <person name="De vries R.P."/>
            <person name="Grigoriev I.V."/>
            <person name="Mortensen U.H."/>
            <person name="Andersen M.R."/>
            <person name="Baker S.E."/>
        </authorList>
    </citation>
    <scope>NUCLEOTIDE SEQUENCE [LARGE SCALE GENOMIC DNA]</scope>
    <source>
        <strain evidence="2 3">CBS 139.54b</strain>
    </source>
</reference>
<dbReference type="Proteomes" id="UP000253729">
    <property type="component" value="Unassembled WGS sequence"/>
</dbReference>
<proteinExistence type="predicted"/>
<evidence type="ECO:0000256" key="1">
    <source>
        <dbReference type="SAM" id="MobiDB-lite"/>
    </source>
</evidence>
<dbReference type="EMBL" id="KZ852088">
    <property type="protein sequence ID" value="RDH27552.1"/>
    <property type="molecule type" value="Genomic_DNA"/>
</dbReference>
<keyword evidence="3" id="KW-1185">Reference proteome</keyword>
<feature type="region of interest" description="Disordered" evidence="1">
    <location>
        <begin position="60"/>
        <end position="114"/>
    </location>
</feature>
<organism evidence="2 3">
    <name type="scientific">Aspergillus welwitschiae</name>
    <dbReference type="NCBI Taxonomy" id="1341132"/>
    <lineage>
        <taxon>Eukaryota</taxon>
        <taxon>Fungi</taxon>
        <taxon>Dikarya</taxon>
        <taxon>Ascomycota</taxon>
        <taxon>Pezizomycotina</taxon>
        <taxon>Eurotiomycetes</taxon>
        <taxon>Eurotiomycetidae</taxon>
        <taxon>Eurotiales</taxon>
        <taxon>Aspergillaceae</taxon>
        <taxon>Aspergillus</taxon>
        <taxon>Aspergillus subgen. Circumdati</taxon>
    </lineage>
</organism>